<evidence type="ECO:0000313" key="1">
    <source>
        <dbReference type="EMBL" id="KAF5196954.1"/>
    </source>
</evidence>
<evidence type="ECO:0000313" key="2">
    <source>
        <dbReference type="Proteomes" id="UP000554482"/>
    </source>
</evidence>
<evidence type="ECO:0008006" key="3">
    <source>
        <dbReference type="Google" id="ProtNLM"/>
    </source>
</evidence>
<accession>A0A7J6WHM6</accession>
<reference evidence="1 2" key="1">
    <citation type="submission" date="2020-06" db="EMBL/GenBank/DDBJ databases">
        <title>Transcriptomic and genomic resources for Thalictrum thalictroides and T. hernandezii: Facilitating candidate gene discovery in an emerging model plant lineage.</title>
        <authorList>
            <person name="Arias T."/>
            <person name="Riano-Pachon D.M."/>
            <person name="Di Stilio V.S."/>
        </authorList>
    </citation>
    <scope>NUCLEOTIDE SEQUENCE [LARGE SCALE GENOMIC DNA]</scope>
    <source>
        <strain evidence="2">cv. WT478/WT964</strain>
        <tissue evidence="1">Leaves</tissue>
    </source>
</reference>
<sequence>MMIDESFGVTPNSQGLSIMQQWLYQYDPLDKYIVDDEPRVNCIVWVRGEGFDINIKVDDGDMRSLTVEGADTIFALHGYARRAGIPWGDKYYFTWNGELLIGTRTLHSYGIYNSGCDIRVGEKG</sequence>
<dbReference type="AlphaFoldDB" id="A0A7J6WHM6"/>
<dbReference type="InterPro" id="IPR029071">
    <property type="entry name" value="Ubiquitin-like_domsf"/>
</dbReference>
<protein>
    <recommendedName>
        <fullName evidence="3">Ubiquitin-like domain-containing protein</fullName>
    </recommendedName>
</protein>
<dbReference type="Proteomes" id="UP000554482">
    <property type="component" value="Unassembled WGS sequence"/>
</dbReference>
<dbReference type="EMBL" id="JABWDY010015295">
    <property type="protein sequence ID" value="KAF5196954.1"/>
    <property type="molecule type" value="Genomic_DNA"/>
</dbReference>
<name>A0A7J6WHM6_THATH</name>
<dbReference type="SUPFAM" id="SSF54236">
    <property type="entry name" value="Ubiquitin-like"/>
    <property type="match status" value="1"/>
</dbReference>
<gene>
    <name evidence="1" type="ORF">FRX31_013459</name>
</gene>
<proteinExistence type="predicted"/>
<keyword evidence="2" id="KW-1185">Reference proteome</keyword>
<comment type="caution">
    <text evidence="1">The sequence shown here is derived from an EMBL/GenBank/DDBJ whole genome shotgun (WGS) entry which is preliminary data.</text>
</comment>
<organism evidence="1 2">
    <name type="scientific">Thalictrum thalictroides</name>
    <name type="common">Rue-anemone</name>
    <name type="synonym">Anemone thalictroides</name>
    <dbReference type="NCBI Taxonomy" id="46969"/>
    <lineage>
        <taxon>Eukaryota</taxon>
        <taxon>Viridiplantae</taxon>
        <taxon>Streptophyta</taxon>
        <taxon>Embryophyta</taxon>
        <taxon>Tracheophyta</taxon>
        <taxon>Spermatophyta</taxon>
        <taxon>Magnoliopsida</taxon>
        <taxon>Ranunculales</taxon>
        <taxon>Ranunculaceae</taxon>
        <taxon>Thalictroideae</taxon>
        <taxon>Thalictrum</taxon>
    </lineage>
</organism>